<dbReference type="PANTHER" id="PTHR43569">
    <property type="entry name" value="AMIDOHYDROLASE"/>
    <property type="match status" value="1"/>
</dbReference>
<feature type="domain" description="Amidohydrolase-related" evidence="2">
    <location>
        <begin position="11"/>
        <end position="303"/>
    </location>
</feature>
<evidence type="ECO:0000259" key="2">
    <source>
        <dbReference type="Pfam" id="PF04909"/>
    </source>
</evidence>
<gene>
    <name evidence="3" type="ORF">RW095_04210</name>
</gene>
<dbReference type="InterPro" id="IPR032466">
    <property type="entry name" value="Metal_Hydrolase"/>
</dbReference>
<accession>A0ABZ0EDQ0</accession>
<dbReference type="SUPFAM" id="SSF51556">
    <property type="entry name" value="Metallo-dependent hydrolases"/>
    <property type="match status" value="1"/>
</dbReference>
<evidence type="ECO:0000256" key="1">
    <source>
        <dbReference type="ARBA" id="ARBA00038310"/>
    </source>
</evidence>
<evidence type="ECO:0000313" key="4">
    <source>
        <dbReference type="Proteomes" id="UP001302652"/>
    </source>
</evidence>
<reference evidence="3 4" key="1">
    <citation type="submission" date="2023-10" db="EMBL/GenBank/DDBJ databases">
        <title>Surface-active antibiotics is a multifunctional adaptation for post-fire microbes.</title>
        <authorList>
            <person name="Liu M.D."/>
            <person name="Du Y."/>
            <person name="Koupaei S.K."/>
            <person name="Kim N.R."/>
            <person name="Zhang W."/>
            <person name="Traxler M.F."/>
        </authorList>
    </citation>
    <scope>NUCLEOTIDE SEQUENCE [LARGE SCALE GENOMIC DNA]</scope>
    <source>
        <strain evidence="3 4">F3</strain>
    </source>
</reference>
<sequence>MIRLRQQRILDAHHHFWDLESAHYPWLSTAVDPHFFLSDYSSLRARNYLPDDYRAASAKFTVVGTVHIEAERERTDQVGETRWLTELNRARGLPSAIVGHVWFDRPECEERLLAHLESSLFRGVRSKPVCAPSREEMSPGRSGSMQDERWLRGFALLEKYGLSWDLRVPCWHLHEAAAVARDFPATAIVLNHTGFPWDRSPEGLAAWRSGMEAVAAHPNVWLKVSELGLPAAPWSIEGNRQVVREAIEIFGIERCMFGSNWPVSTLRASYETIVDGLLTILSDFSEIDLDRFFCGNAARFYRIDAQTVTRDDC</sequence>
<keyword evidence="4" id="KW-1185">Reference proteome</keyword>
<dbReference type="Gene3D" id="3.20.20.140">
    <property type="entry name" value="Metal-dependent hydrolases"/>
    <property type="match status" value="1"/>
</dbReference>
<dbReference type="InterPro" id="IPR006680">
    <property type="entry name" value="Amidohydro-rel"/>
</dbReference>
<dbReference type="Proteomes" id="UP001302652">
    <property type="component" value="Chromosome 3"/>
</dbReference>
<organism evidence="3 4">
    <name type="scientific">Paraburkholderia kirstenboschensis</name>
    <dbReference type="NCBI Taxonomy" id="1245436"/>
    <lineage>
        <taxon>Bacteria</taxon>
        <taxon>Pseudomonadati</taxon>
        <taxon>Pseudomonadota</taxon>
        <taxon>Betaproteobacteria</taxon>
        <taxon>Burkholderiales</taxon>
        <taxon>Burkholderiaceae</taxon>
        <taxon>Paraburkholderia</taxon>
    </lineage>
</organism>
<proteinExistence type="inferred from homology"/>
<dbReference type="Pfam" id="PF04909">
    <property type="entry name" value="Amidohydro_2"/>
    <property type="match status" value="1"/>
</dbReference>
<dbReference type="RefSeq" id="WP_317016566.1">
    <property type="nucleotide sequence ID" value="NZ_CP136511.1"/>
</dbReference>
<evidence type="ECO:0000313" key="3">
    <source>
        <dbReference type="EMBL" id="WOD14624.1"/>
    </source>
</evidence>
<protein>
    <submittedName>
        <fullName evidence="3">Amidohydrolase family protein</fullName>
    </submittedName>
</protein>
<name>A0ABZ0EDQ0_9BURK</name>
<dbReference type="PANTHER" id="PTHR43569:SF1">
    <property type="entry name" value="BLL3371 PROTEIN"/>
    <property type="match status" value="1"/>
</dbReference>
<dbReference type="InterPro" id="IPR052350">
    <property type="entry name" value="Metallo-dep_Lactonases"/>
</dbReference>
<dbReference type="EMBL" id="CP136511">
    <property type="protein sequence ID" value="WOD14624.1"/>
    <property type="molecule type" value="Genomic_DNA"/>
</dbReference>
<comment type="similarity">
    <text evidence="1">Belongs to the metallo-dependent hydrolases superfamily.</text>
</comment>